<accession>A0A2A6CJS8</accession>
<protein>
    <submittedName>
        <fullName evidence="1">G protein-coupled receptor</fullName>
    </submittedName>
</protein>
<name>A0A2A6CJS8_PRIPA</name>
<dbReference type="PANTHER" id="PTHR45830">
    <property type="entry name" value="SERPENTINE RECEPTOR, CLASS I"/>
    <property type="match status" value="1"/>
</dbReference>
<dbReference type="Pfam" id="PF10318">
    <property type="entry name" value="7TM_GPCR_Srh"/>
    <property type="match status" value="1"/>
</dbReference>
<accession>A0A8R1UUV5</accession>
<reference evidence="1" key="2">
    <citation type="submission" date="2022-06" db="UniProtKB">
        <authorList>
            <consortium name="EnsemblMetazoa"/>
        </authorList>
    </citation>
    <scope>IDENTIFICATION</scope>
    <source>
        <strain evidence="1">PS312</strain>
    </source>
</reference>
<organism evidence="1 2">
    <name type="scientific">Pristionchus pacificus</name>
    <name type="common">Parasitic nematode worm</name>
    <dbReference type="NCBI Taxonomy" id="54126"/>
    <lineage>
        <taxon>Eukaryota</taxon>
        <taxon>Metazoa</taxon>
        <taxon>Ecdysozoa</taxon>
        <taxon>Nematoda</taxon>
        <taxon>Chromadorea</taxon>
        <taxon>Rhabditida</taxon>
        <taxon>Rhabditina</taxon>
        <taxon>Diplogasteromorpha</taxon>
        <taxon>Diplogasteroidea</taxon>
        <taxon>Neodiplogasteridae</taxon>
        <taxon>Pristionchus</taxon>
    </lineage>
</organism>
<reference evidence="2" key="1">
    <citation type="journal article" date="2008" name="Nat. Genet.">
        <title>The Pristionchus pacificus genome provides a unique perspective on nematode lifestyle and parasitism.</title>
        <authorList>
            <person name="Dieterich C."/>
            <person name="Clifton S.W."/>
            <person name="Schuster L.N."/>
            <person name="Chinwalla A."/>
            <person name="Delehaunty K."/>
            <person name="Dinkelacker I."/>
            <person name="Fulton L."/>
            <person name="Fulton R."/>
            <person name="Godfrey J."/>
            <person name="Minx P."/>
            <person name="Mitreva M."/>
            <person name="Roeseler W."/>
            <person name="Tian H."/>
            <person name="Witte H."/>
            <person name="Yang S.P."/>
            <person name="Wilson R.K."/>
            <person name="Sommer R.J."/>
        </authorList>
    </citation>
    <scope>NUCLEOTIDE SEQUENCE [LARGE SCALE GENOMIC DNA]</scope>
    <source>
        <strain evidence="2">PS312</strain>
    </source>
</reference>
<dbReference type="AlphaFoldDB" id="A0A2A6CJS8"/>
<evidence type="ECO:0000313" key="2">
    <source>
        <dbReference type="Proteomes" id="UP000005239"/>
    </source>
</evidence>
<proteinExistence type="predicted"/>
<gene>
    <name evidence="1" type="primary">WBGene00279582</name>
</gene>
<dbReference type="PANTHER" id="PTHR45830:SF15">
    <property type="entry name" value="SERPENTINE RECEPTOR, CLASS I"/>
    <property type="match status" value="1"/>
</dbReference>
<keyword evidence="2" id="KW-1185">Reference proteome</keyword>
<evidence type="ECO:0000313" key="1">
    <source>
        <dbReference type="EnsemblMetazoa" id="PPA41213.1"/>
    </source>
</evidence>
<dbReference type="EnsemblMetazoa" id="PPA41213.1">
    <property type="protein sequence ID" value="PPA41213.1"/>
    <property type="gene ID" value="WBGene00279582"/>
</dbReference>
<dbReference type="InterPro" id="IPR019422">
    <property type="entry name" value="7TM_GPCR_serpentine_rcpt_Srh"/>
</dbReference>
<dbReference type="Proteomes" id="UP000005239">
    <property type="component" value="Unassembled WGS sequence"/>
</dbReference>
<sequence>MIIHYESQAVLMYFDVVYNILMCVYALPPYGLFYCEAILCTVGLSKPIVIELMSSAIIMGVPVYIFLILRSHQMVVQDSTSRFNFSWKVQFAFMYALIVMLLANVGGFVLYSKDVSRFDELIKTPELSWLAARGGTLFLFGEPEEKSEFVNEMILFGATFSMFMPPAVFLTLHAMRVLKQTSLRTTSTKTHRISRNLFHVFRLQAFISNYESKYENFSCKADYFSSLILDIGAVVVDIYILPGSLFAAARFGTVCLFTLVPTQFGLIFILRNETHRAIIRKRLSRFLDRLLGTQAAANTKVMTTVL</sequence>